<dbReference type="CDD" id="cd20267">
    <property type="entry name" value="Complex1_LYR_LYRM7"/>
    <property type="match status" value="1"/>
</dbReference>
<proteinExistence type="inferred from homology"/>
<accession>A0AAW0WHY2</accession>
<dbReference type="GO" id="GO:0044183">
    <property type="term" value="F:protein folding chaperone"/>
    <property type="evidence" value="ECO:0007669"/>
    <property type="project" value="TreeGrafter"/>
</dbReference>
<evidence type="ECO:0000256" key="7">
    <source>
        <dbReference type="ARBA" id="ARBA00026165"/>
    </source>
</evidence>
<dbReference type="PANTHER" id="PTHR46749">
    <property type="entry name" value="COMPLEX III ASSEMBLY FACTOR LYRM7"/>
    <property type="match status" value="1"/>
</dbReference>
<organism evidence="11 12">
    <name type="scientific">Cherax quadricarinatus</name>
    <name type="common">Australian red claw crayfish</name>
    <dbReference type="NCBI Taxonomy" id="27406"/>
    <lineage>
        <taxon>Eukaryota</taxon>
        <taxon>Metazoa</taxon>
        <taxon>Ecdysozoa</taxon>
        <taxon>Arthropoda</taxon>
        <taxon>Crustacea</taxon>
        <taxon>Multicrustacea</taxon>
        <taxon>Malacostraca</taxon>
        <taxon>Eumalacostraca</taxon>
        <taxon>Eucarida</taxon>
        <taxon>Decapoda</taxon>
        <taxon>Pleocyemata</taxon>
        <taxon>Astacidea</taxon>
        <taxon>Parastacoidea</taxon>
        <taxon>Parastacidae</taxon>
        <taxon>Cherax</taxon>
    </lineage>
</organism>
<comment type="subunit">
    <text evidence="6">Interacts with UQCRFS1.</text>
</comment>
<evidence type="ECO:0000256" key="9">
    <source>
        <dbReference type="SAM" id="MobiDB-lite"/>
    </source>
</evidence>
<protein>
    <recommendedName>
        <fullName evidence="7">Complex III assembly factor LYRM7</fullName>
    </recommendedName>
    <alternativeName>
        <fullName evidence="8">LYR motif-containing protein 7</fullName>
    </alternativeName>
</protein>
<keyword evidence="12" id="KW-1185">Reference proteome</keyword>
<sequence length="117" mass="13401">MNQELRRKVLTCFKQLHRTTLMVFEGDTTALAAAREKINTEFVKNKHVSNADAVEELITVGQQVEEILRTSVIQAVRKDDGCYRARILGQTTRLDNKPYQPMPESMVKSFKKTTKCN</sequence>
<dbReference type="GO" id="GO:0005759">
    <property type="term" value="C:mitochondrial matrix"/>
    <property type="evidence" value="ECO:0007669"/>
    <property type="project" value="UniProtKB-SubCell"/>
</dbReference>
<dbReference type="AlphaFoldDB" id="A0AAW0WHY2"/>
<gene>
    <name evidence="11" type="ORF">OTU49_010124</name>
</gene>
<dbReference type="PANTHER" id="PTHR46749:SF1">
    <property type="entry name" value="COMPLEX III ASSEMBLY FACTOR LYRM7"/>
    <property type="match status" value="1"/>
</dbReference>
<evidence type="ECO:0000313" key="12">
    <source>
        <dbReference type="Proteomes" id="UP001445076"/>
    </source>
</evidence>
<evidence type="ECO:0000256" key="4">
    <source>
        <dbReference type="ARBA" id="ARBA00023186"/>
    </source>
</evidence>
<comment type="subcellular location">
    <subcellularLocation>
        <location evidence="1">Mitochondrion matrix</location>
    </subcellularLocation>
</comment>
<dbReference type="Pfam" id="PF05347">
    <property type="entry name" value="Complex1_LYR"/>
    <property type="match status" value="1"/>
</dbReference>
<feature type="domain" description="Complex 1 LYR protein" evidence="10">
    <location>
        <begin position="7"/>
        <end position="63"/>
    </location>
</feature>
<evidence type="ECO:0000313" key="11">
    <source>
        <dbReference type="EMBL" id="KAK8726910.1"/>
    </source>
</evidence>
<dbReference type="Proteomes" id="UP001445076">
    <property type="component" value="Unassembled WGS sequence"/>
</dbReference>
<comment type="similarity">
    <text evidence="2">Belongs to the complex I LYR family.</text>
</comment>
<comment type="function">
    <text evidence="5">Assembly factor required for Rieske Fe-S protein UQCRFS1 incorporation into the cytochrome b-c1 (CIII) complex. Functions as a chaperone, binding to this subunit within the mitochondrial matrix and stabilizing it prior to its translocation and insertion into the late CIII dimeric intermediate within the mitochondrial inner membrane.</text>
</comment>
<name>A0AAW0WHY2_CHEQU</name>
<feature type="region of interest" description="Disordered" evidence="9">
    <location>
        <begin position="98"/>
        <end position="117"/>
    </location>
</feature>
<evidence type="ECO:0000259" key="10">
    <source>
        <dbReference type="Pfam" id="PF05347"/>
    </source>
</evidence>
<reference evidence="11 12" key="1">
    <citation type="journal article" date="2024" name="BMC Genomics">
        <title>Genome assembly of redclaw crayfish (Cherax quadricarinatus) provides insights into its immune adaptation and hypoxia tolerance.</title>
        <authorList>
            <person name="Liu Z."/>
            <person name="Zheng J."/>
            <person name="Li H."/>
            <person name="Fang K."/>
            <person name="Wang S."/>
            <person name="He J."/>
            <person name="Zhou D."/>
            <person name="Weng S."/>
            <person name="Chi M."/>
            <person name="Gu Z."/>
            <person name="He J."/>
            <person name="Li F."/>
            <person name="Wang M."/>
        </authorList>
    </citation>
    <scope>NUCLEOTIDE SEQUENCE [LARGE SCALE GENOMIC DNA]</scope>
    <source>
        <strain evidence="11">ZL_2023a</strain>
    </source>
</reference>
<evidence type="ECO:0000256" key="2">
    <source>
        <dbReference type="ARBA" id="ARBA00009508"/>
    </source>
</evidence>
<evidence type="ECO:0000256" key="1">
    <source>
        <dbReference type="ARBA" id="ARBA00004305"/>
    </source>
</evidence>
<dbReference type="InterPro" id="IPR050435">
    <property type="entry name" value="MZM1/LYRM7"/>
</dbReference>
<dbReference type="EMBL" id="JARKIK010000078">
    <property type="protein sequence ID" value="KAK8726910.1"/>
    <property type="molecule type" value="Genomic_DNA"/>
</dbReference>
<evidence type="ECO:0000256" key="8">
    <source>
        <dbReference type="ARBA" id="ARBA00031830"/>
    </source>
</evidence>
<comment type="caution">
    <text evidence="11">The sequence shown here is derived from an EMBL/GenBank/DDBJ whole genome shotgun (WGS) entry which is preliminary data.</text>
</comment>
<keyword evidence="3" id="KW-0496">Mitochondrion</keyword>
<keyword evidence="4" id="KW-0143">Chaperone</keyword>
<dbReference type="GO" id="GO:0034551">
    <property type="term" value="P:mitochondrial respiratory chain complex III assembly"/>
    <property type="evidence" value="ECO:0007669"/>
    <property type="project" value="InterPro"/>
</dbReference>
<evidence type="ECO:0000256" key="6">
    <source>
        <dbReference type="ARBA" id="ARBA00025809"/>
    </source>
</evidence>
<dbReference type="InterPro" id="IPR008011">
    <property type="entry name" value="Complex1_LYR_dom"/>
</dbReference>
<evidence type="ECO:0000256" key="5">
    <source>
        <dbReference type="ARBA" id="ARBA00025430"/>
    </source>
</evidence>
<evidence type="ECO:0000256" key="3">
    <source>
        <dbReference type="ARBA" id="ARBA00023128"/>
    </source>
</evidence>
<dbReference type="InterPro" id="IPR045298">
    <property type="entry name" value="Complex1_LYR_LYRM7"/>
</dbReference>